<feature type="compositionally biased region" description="Low complexity" evidence="1">
    <location>
        <begin position="1386"/>
        <end position="1405"/>
    </location>
</feature>
<name>A0A4Q1BFI6_TREME</name>
<keyword evidence="3" id="KW-1185">Reference proteome</keyword>
<feature type="compositionally biased region" description="Basic and acidic residues" evidence="1">
    <location>
        <begin position="23"/>
        <end position="35"/>
    </location>
</feature>
<feature type="compositionally biased region" description="Polar residues" evidence="1">
    <location>
        <begin position="1547"/>
        <end position="1578"/>
    </location>
</feature>
<feature type="compositionally biased region" description="Basic and acidic residues" evidence="1">
    <location>
        <begin position="746"/>
        <end position="755"/>
    </location>
</feature>
<dbReference type="InParanoid" id="A0A4Q1BFI6"/>
<dbReference type="Pfam" id="PF12815">
    <property type="entry name" value="CTD"/>
    <property type="match status" value="1"/>
</dbReference>
<feature type="compositionally biased region" description="Low complexity" evidence="1">
    <location>
        <begin position="1415"/>
        <end position="1427"/>
    </location>
</feature>
<feature type="compositionally biased region" description="Polar residues" evidence="1">
    <location>
        <begin position="1428"/>
        <end position="1440"/>
    </location>
</feature>
<feature type="region of interest" description="Disordered" evidence="1">
    <location>
        <begin position="952"/>
        <end position="1004"/>
    </location>
</feature>
<feature type="region of interest" description="Disordered" evidence="1">
    <location>
        <begin position="75"/>
        <end position="169"/>
    </location>
</feature>
<dbReference type="VEuPathDB" id="FungiDB:TREMEDRAFT_65724"/>
<protein>
    <recommendedName>
        <fullName evidence="4">BRCT domain-containing protein</fullName>
    </recommendedName>
</protein>
<feature type="region of interest" description="Disordered" evidence="1">
    <location>
        <begin position="1356"/>
        <end position="1457"/>
    </location>
</feature>
<feature type="region of interest" description="Disordered" evidence="1">
    <location>
        <begin position="605"/>
        <end position="755"/>
    </location>
</feature>
<accession>A0A4Q1BFI6</accession>
<gene>
    <name evidence="2" type="ORF">M231_07606</name>
</gene>
<feature type="region of interest" description="Disordered" evidence="1">
    <location>
        <begin position="1547"/>
        <end position="1606"/>
    </location>
</feature>
<feature type="compositionally biased region" description="Low complexity" evidence="1">
    <location>
        <begin position="709"/>
        <end position="727"/>
    </location>
</feature>
<dbReference type="STRING" id="5217.A0A4Q1BFI6"/>
<proteinExistence type="predicted"/>
<sequence length="1606" mass="176874">MLSPGFQHSSWRQRYAQGIKNDTFGRRRESTDRDPGYYTQGYAIGDTDLPGYKQSARGFEDGEDRVTRHDVSEGSIAGYGGWTPSRGTHTLKDGGRTPGHGAQTPRYGDGGQTPRPGWHTSGPERRYDLNGGQTPKIRNGGQTPIYGVSHDDGGRTPAINKRLGSNGGQTPAYGSHLTWYEIDTPRYSTRYDLDGRQTPRNIGRTARLGPMENMNIPRGPRYLTKLGDHMEGSRTPSGGRTPKNYETHELKNRSTLRQPVGENVMTGRTPDYTHHDFHNREDIRGSDRRHFSVIDKQVYRHPEPYLDMTESTRSNSPVINIVNMDHPRYTKIDGTSSKEYLRSLKTIPTQSNELKDTLQTPAERLAMRKECNRVFEGSRMYVPSGQRVGWGADGWDYYVSMLRSLGAEIVNSDIHASHILVLLPAWDPEELLKVVRHEWRHNLVLDTRWAYDCAVYGYLGGEVDWGRWRITNRSLPSKSEHYLIPQPIPTSTSDVPLPFSRLNSAYRIQSSETGSLLIPRISDNFSIDSPTHGASASASAPSPTATMLHLNEPRSTLKQCTPFNFIETSTHGPIDKSANPTDSIPHTIAPVGLAMVNRVVSNYDKSRDPRIRPKIPLTSSISGNGASDDNINPKKRERESRREKNEQYSNDEDKGERTMSGPKGFIPQENNHLPTPPTTASPSERSNSLPPPSGHPLPLERDSRKEPMSEPSRPVSSTVSSSGNCSPHNTGREEYDTVPPEVPSGKSEKPINEKSAPHTIIAGASQSGLDTGLQKKLPPIGPRKWIKQLPKLTLPTPPSGTLYIGFHRIDTDLTPEVGCEERKLSVDSTIRSPPQPCFSGPKALEAEAPAPVGETETDVEDIARMPGGVKLGDVEGIAHTPDEVIQKTIRDVSLSMEKPQENDQLSKIIQDLPDTTRIRPSLPGETKVAQAVRPRMNDQEASLFIKRKTSYGKSSLPPRLISTTNSTRTPLPLRDASEPRSQVSKPQQSQDDAPPPQELFDRPPVFARKTVRNSFLLFPRPELVRGFTKSDVPAKSIACVVPGQTGEIGTHLSSNPGTSGAVFGKARLEVIDLTASSSPTLAQESPRESAPMDTRTINQIEITRSTICTDINSSDPRVSARDTCPGTVDPVEATASSPVNSQNTPSAKIIDLTATSPTTPLHVSLITSSPTTFLHEPIDLQCSTETTVESLEKKSGAFRKDSMDVEECRGDDVVFETNIKGAEINVDLGSQNQSAKSKNDVAEKPMEDVYDQEDDLNPGNQKIQSIVIEETEGSNIVTIAQGGSKISLEEEEVSMDMDLDDVSEQENHDQKTLHRESSFGSLLDIFEECYSVSNTTNNGESGQLTVQDYHEKEETIKRPISETPSSPDIPLCSLSPIRPKRSFRVSQTTPTVSSQQQHSLQPPSLTTNQPDICFTSKSIPSSTSSKTYQPLSHDSTVISDSSDRLDNKRPRGKSQRGWKGYIEISEEEGDTNVFKIPEEVDIYAPRTLRQRVSQSKTKSLSPTFTIRHSSTFRDDLSPSISSGLPSPSIEPRSEILSTREKCDSTMISRTKHSSTAGSSGPATFSSVPRMNVGESSNTSKHKVRKIKIVGQGISSSASSAEDVSRL</sequence>
<feature type="compositionally biased region" description="Low complexity" evidence="1">
    <location>
        <begin position="1517"/>
        <end position="1529"/>
    </location>
</feature>
<feature type="compositionally biased region" description="Basic and acidic residues" evidence="1">
    <location>
        <begin position="631"/>
        <end position="657"/>
    </location>
</feature>
<feature type="region of interest" description="Disordered" evidence="1">
    <location>
        <begin position="1512"/>
        <end position="1532"/>
    </location>
</feature>
<feature type="region of interest" description="Disordered" evidence="1">
    <location>
        <begin position="190"/>
        <end position="218"/>
    </location>
</feature>
<feature type="compositionally biased region" description="Basic and acidic residues" evidence="1">
    <location>
        <begin position="698"/>
        <end position="708"/>
    </location>
</feature>
<evidence type="ECO:0000256" key="1">
    <source>
        <dbReference type="SAM" id="MobiDB-lite"/>
    </source>
</evidence>
<feature type="region of interest" description="Disordered" evidence="1">
    <location>
        <begin position="915"/>
        <end position="940"/>
    </location>
</feature>
<evidence type="ECO:0000313" key="2">
    <source>
        <dbReference type="EMBL" id="RXK35131.1"/>
    </source>
</evidence>
<feature type="region of interest" description="Disordered" evidence="1">
    <location>
        <begin position="824"/>
        <end position="856"/>
    </location>
</feature>
<evidence type="ECO:0008006" key="4">
    <source>
        <dbReference type="Google" id="ProtNLM"/>
    </source>
</evidence>
<dbReference type="Proteomes" id="UP000289152">
    <property type="component" value="Unassembled WGS sequence"/>
</dbReference>
<organism evidence="2 3">
    <name type="scientific">Tremella mesenterica</name>
    <name type="common">Jelly fungus</name>
    <dbReference type="NCBI Taxonomy" id="5217"/>
    <lineage>
        <taxon>Eukaryota</taxon>
        <taxon>Fungi</taxon>
        <taxon>Dikarya</taxon>
        <taxon>Basidiomycota</taxon>
        <taxon>Agaricomycotina</taxon>
        <taxon>Tremellomycetes</taxon>
        <taxon>Tremellales</taxon>
        <taxon>Tremellaceae</taxon>
        <taxon>Tremella</taxon>
    </lineage>
</organism>
<feature type="compositionally biased region" description="Polar residues" evidence="1">
    <location>
        <begin position="617"/>
        <end position="630"/>
    </location>
</feature>
<evidence type="ECO:0000313" key="3">
    <source>
        <dbReference type="Proteomes" id="UP000289152"/>
    </source>
</evidence>
<comment type="caution">
    <text evidence="2">The sequence shown here is derived from an EMBL/GenBank/DDBJ whole genome shotgun (WGS) entry which is preliminary data.</text>
</comment>
<feature type="region of interest" description="Disordered" evidence="1">
    <location>
        <begin position="20"/>
        <end position="50"/>
    </location>
</feature>
<dbReference type="EMBL" id="SDIL01000156">
    <property type="protein sequence ID" value="RXK35131.1"/>
    <property type="molecule type" value="Genomic_DNA"/>
</dbReference>
<reference evidence="2 3" key="1">
    <citation type="submission" date="2016-06" db="EMBL/GenBank/DDBJ databases">
        <title>Evolution of pathogenesis and genome organization in the Tremellales.</title>
        <authorList>
            <person name="Cuomo C."/>
            <person name="Litvintseva A."/>
            <person name="Heitman J."/>
            <person name="Chen Y."/>
            <person name="Sun S."/>
            <person name="Springer D."/>
            <person name="Dromer F."/>
            <person name="Young S."/>
            <person name="Zeng Q."/>
            <person name="Chapman S."/>
            <person name="Gujja S."/>
            <person name="Saif S."/>
            <person name="Birren B."/>
        </authorList>
    </citation>
    <scope>NUCLEOTIDE SEQUENCE [LARGE SCALE GENOMIC DNA]</scope>
    <source>
        <strain evidence="2 3">ATCC 28783</strain>
    </source>
</reference>